<dbReference type="Pfam" id="PF04998">
    <property type="entry name" value="RNA_pol_Rpb1_5"/>
    <property type="match status" value="1"/>
</dbReference>
<accession>A0A8S4S4H7</accession>
<dbReference type="GO" id="GO:0003677">
    <property type="term" value="F:DNA binding"/>
    <property type="evidence" value="ECO:0007669"/>
    <property type="project" value="InterPro"/>
</dbReference>
<keyword evidence="2" id="KW-0479">Metal-binding</keyword>
<comment type="caution">
    <text evidence="5">The sequence shown here is derived from an EMBL/GenBank/DDBJ whole genome shotgun (WGS) entry which is preliminary data.</text>
</comment>
<dbReference type="PANTHER" id="PTHR48446">
    <property type="entry name" value="DNA-DIRECTED RNA POLYMERASE SUBUNIT BETA' N-TERMINAL SECTION"/>
    <property type="match status" value="1"/>
</dbReference>
<dbReference type="EMBL" id="CAKXAJ010025865">
    <property type="protein sequence ID" value="CAH2244851.1"/>
    <property type="molecule type" value="Genomic_DNA"/>
</dbReference>
<dbReference type="EMBL" id="CAKXAJ010025865">
    <property type="protein sequence ID" value="CAH2244852.1"/>
    <property type="molecule type" value="Genomic_DNA"/>
</dbReference>
<evidence type="ECO:0000256" key="3">
    <source>
        <dbReference type="ARBA" id="ARBA00022833"/>
    </source>
</evidence>
<reference evidence="5" key="1">
    <citation type="submission" date="2022-03" db="EMBL/GenBank/DDBJ databases">
        <authorList>
            <person name="Lindestad O."/>
        </authorList>
    </citation>
    <scope>NUCLEOTIDE SEQUENCE</scope>
</reference>
<feature type="domain" description="RNA polymerase Rpb1" evidence="4">
    <location>
        <begin position="12"/>
        <end position="246"/>
    </location>
</feature>
<dbReference type="OrthoDB" id="270392at2759"/>
<dbReference type="GO" id="GO:0046872">
    <property type="term" value="F:metal ion binding"/>
    <property type="evidence" value="ECO:0007669"/>
    <property type="project" value="UniProtKB-KW"/>
</dbReference>
<dbReference type="InterPro" id="IPR007081">
    <property type="entry name" value="RNA_pol_Rpb1_5"/>
</dbReference>
<dbReference type="EC" id="2.7.7.6" evidence="1"/>
<dbReference type="GO" id="GO:0006351">
    <property type="term" value="P:DNA-templated transcription"/>
    <property type="evidence" value="ECO:0007669"/>
    <property type="project" value="InterPro"/>
</dbReference>
<proteinExistence type="predicted"/>
<name>A0A8S4S4H7_9NEOP</name>
<sequence length="270" mass="29024">MWEKKCPFAGHEPGTAVGALAAQSIGEPGTQMTLKTFHFAGVASMNITQGVPRVKEIINASKNISTPIITAELIHPLDQEFARRVKGRVEKTTLGESILIPLHVVSLCRICTSKLKVKPANVQAVSEWAIKVYADPGKHGGWLNMALQQLARQLPAVVVKGLTRVSRAVIACDDSGSINRYKLCVEGDGLRDVIATYGIDGRKTSSNNILEVYQTLGIEAAATTIMSEIEAVMAGHGMAVDRRHVAGLGRFGALIRKEFYSLKVGAGHSL</sequence>
<dbReference type="GO" id="GO:0003899">
    <property type="term" value="F:DNA-directed RNA polymerase activity"/>
    <property type="evidence" value="ECO:0007669"/>
    <property type="project" value="UniProtKB-EC"/>
</dbReference>
<evidence type="ECO:0000313" key="5">
    <source>
        <dbReference type="EMBL" id="CAH2244852.1"/>
    </source>
</evidence>
<dbReference type="Proteomes" id="UP000838756">
    <property type="component" value="Unassembled WGS sequence"/>
</dbReference>
<keyword evidence="3" id="KW-0862">Zinc</keyword>
<gene>
    <name evidence="5" type="primary">jg23062</name>
    <name evidence="5" type="ORF">PAEG_LOCUS20760</name>
</gene>
<dbReference type="PANTHER" id="PTHR48446:SF1">
    <property type="entry name" value="DNA-DIRECTED RNA POLYMERASE SUBUNIT BETA' N-TERMINAL SECTION"/>
    <property type="match status" value="1"/>
</dbReference>
<evidence type="ECO:0000313" key="6">
    <source>
        <dbReference type="Proteomes" id="UP000838756"/>
    </source>
</evidence>
<dbReference type="SUPFAM" id="SSF64484">
    <property type="entry name" value="beta and beta-prime subunits of DNA dependent RNA-polymerase"/>
    <property type="match status" value="1"/>
</dbReference>
<protein>
    <recommendedName>
        <fullName evidence="1">DNA-directed RNA polymerase</fullName>
        <ecNumber evidence="1">2.7.7.6</ecNumber>
    </recommendedName>
</protein>
<evidence type="ECO:0000256" key="2">
    <source>
        <dbReference type="ARBA" id="ARBA00022723"/>
    </source>
</evidence>
<evidence type="ECO:0000259" key="4">
    <source>
        <dbReference type="Pfam" id="PF04998"/>
    </source>
</evidence>
<dbReference type="AlphaFoldDB" id="A0A8S4S4H7"/>
<dbReference type="InterPro" id="IPR015700">
    <property type="entry name" value="RPC1"/>
</dbReference>
<keyword evidence="6" id="KW-1185">Reference proteome</keyword>
<organism evidence="5 6">
    <name type="scientific">Pararge aegeria aegeria</name>
    <dbReference type="NCBI Taxonomy" id="348720"/>
    <lineage>
        <taxon>Eukaryota</taxon>
        <taxon>Metazoa</taxon>
        <taxon>Ecdysozoa</taxon>
        <taxon>Arthropoda</taxon>
        <taxon>Hexapoda</taxon>
        <taxon>Insecta</taxon>
        <taxon>Pterygota</taxon>
        <taxon>Neoptera</taxon>
        <taxon>Endopterygota</taxon>
        <taxon>Lepidoptera</taxon>
        <taxon>Glossata</taxon>
        <taxon>Ditrysia</taxon>
        <taxon>Papilionoidea</taxon>
        <taxon>Nymphalidae</taxon>
        <taxon>Satyrinae</taxon>
        <taxon>Satyrini</taxon>
        <taxon>Parargina</taxon>
        <taxon>Pararge</taxon>
    </lineage>
</organism>
<evidence type="ECO:0000256" key="1">
    <source>
        <dbReference type="ARBA" id="ARBA00012418"/>
    </source>
</evidence>